<accession>A0A2G9G430</accession>
<evidence type="ECO:0000313" key="1">
    <source>
        <dbReference type="EMBL" id="PIN00077.1"/>
    </source>
</evidence>
<keyword evidence="2" id="KW-1185">Reference proteome</keyword>
<protein>
    <submittedName>
        <fullName evidence="1">Uncharacterized protein</fullName>
    </submittedName>
</protein>
<name>A0A2G9G430_9LAMI</name>
<gene>
    <name evidence="1" type="ORF">CDL12_27418</name>
</gene>
<reference evidence="2" key="1">
    <citation type="journal article" date="2018" name="Gigascience">
        <title>Genome assembly of the Pink Ipe (Handroanthus impetiginosus, Bignoniaceae), a highly valued, ecologically keystone Neotropical timber forest tree.</title>
        <authorList>
            <person name="Silva-Junior O.B."/>
            <person name="Grattapaglia D."/>
            <person name="Novaes E."/>
            <person name="Collevatti R.G."/>
        </authorList>
    </citation>
    <scope>NUCLEOTIDE SEQUENCE [LARGE SCALE GENOMIC DNA]</scope>
    <source>
        <strain evidence="2">cv. UFG-1</strain>
    </source>
</reference>
<dbReference type="AlphaFoldDB" id="A0A2G9G430"/>
<comment type="caution">
    <text evidence="1">The sequence shown here is derived from an EMBL/GenBank/DDBJ whole genome shotgun (WGS) entry which is preliminary data.</text>
</comment>
<organism evidence="1 2">
    <name type="scientific">Handroanthus impetiginosus</name>
    <dbReference type="NCBI Taxonomy" id="429701"/>
    <lineage>
        <taxon>Eukaryota</taxon>
        <taxon>Viridiplantae</taxon>
        <taxon>Streptophyta</taxon>
        <taxon>Embryophyta</taxon>
        <taxon>Tracheophyta</taxon>
        <taxon>Spermatophyta</taxon>
        <taxon>Magnoliopsida</taxon>
        <taxon>eudicotyledons</taxon>
        <taxon>Gunneridae</taxon>
        <taxon>Pentapetalae</taxon>
        <taxon>asterids</taxon>
        <taxon>lamiids</taxon>
        <taxon>Lamiales</taxon>
        <taxon>Bignoniaceae</taxon>
        <taxon>Crescentiina</taxon>
        <taxon>Tabebuia alliance</taxon>
        <taxon>Handroanthus</taxon>
    </lineage>
</organism>
<dbReference type="PANTHER" id="PTHR33052">
    <property type="entry name" value="DUF4228 DOMAIN PROTEIN-RELATED"/>
    <property type="match status" value="1"/>
</dbReference>
<dbReference type="OrthoDB" id="1642380at2759"/>
<dbReference type="Proteomes" id="UP000231279">
    <property type="component" value="Unassembled WGS sequence"/>
</dbReference>
<sequence>MNPISRWLCTNNSKKLFVKIVYPGGRVELHDQPILAAELLNRNPKCCVAHPTIFRQPYAVVSPTTTLVLGQKYYIVPISIIKKLLLKQGSIQSNDQKQKFVKKDGEMDRSFRWFIRKNRNGEKVAKKGKNVCLQKKTGSGKKRTNEGFLQTSCDYWQPGLESITEE</sequence>
<proteinExistence type="predicted"/>
<dbReference type="EMBL" id="NKXS01007184">
    <property type="protein sequence ID" value="PIN00077.1"/>
    <property type="molecule type" value="Genomic_DNA"/>
</dbReference>
<evidence type="ECO:0000313" key="2">
    <source>
        <dbReference type="Proteomes" id="UP000231279"/>
    </source>
</evidence>
<dbReference type="InterPro" id="IPR025322">
    <property type="entry name" value="PADRE_dom"/>
</dbReference>
<dbReference type="Pfam" id="PF14009">
    <property type="entry name" value="PADRE"/>
    <property type="match status" value="1"/>
</dbReference>